<sequence length="469" mass="53530">MTSRDPAVQRNLVDLLAEIDKLQVAEDQLSTELTQVRARKSSLLQLANAEVAIGRLPDEVLTEIFRHLDGGWENDELPFLLRASQVTKRWRHVTFSNPSLWSTIELRPNSHSRHYQTRLVKEYLARSGASLLDIEIHMCEDQDRTQVVDLLIPEIDRCLRLAVESTNELALQTLFRALHNQYAPCLQHLQIDLEIDDEQNNTLWIEENRTLAHGLPSLNFLETRGINMHDWLPPLGGVKSIYMADCYSANLLSYSKFREILIASTSLTHLELEGMINCSTQDDVTLIEMPSLISLSVLPPDYVNPTPYMRNIFTTISAPSLQTLCLKKVYGQQFRAFLETFRSASCHPVLETLVLDSVTGLEYLTPRFALSSPTIRHLSLKFTDPAPVLQLLTSHNFDPLWPLLQTLTVDSIDNAFLRSFISDRISIGLPLVKLRYGTESQAVSNNFPTSEMNWFVERLRLEKVSYHDM</sequence>
<organism evidence="3 4">
    <name type="scientific">Piloderma croceum (strain F 1598)</name>
    <dbReference type="NCBI Taxonomy" id="765440"/>
    <lineage>
        <taxon>Eukaryota</taxon>
        <taxon>Fungi</taxon>
        <taxon>Dikarya</taxon>
        <taxon>Basidiomycota</taxon>
        <taxon>Agaricomycotina</taxon>
        <taxon>Agaricomycetes</taxon>
        <taxon>Agaricomycetidae</taxon>
        <taxon>Atheliales</taxon>
        <taxon>Atheliaceae</taxon>
        <taxon>Piloderma</taxon>
    </lineage>
</organism>
<feature type="coiled-coil region" evidence="1">
    <location>
        <begin position="12"/>
        <end position="39"/>
    </location>
</feature>
<evidence type="ECO:0000313" key="4">
    <source>
        <dbReference type="Proteomes" id="UP000054166"/>
    </source>
</evidence>
<accession>A0A0C3C9E7</accession>
<gene>
    <name evidence="3" type="ORF">PILCRDRAFT_322469</name>
</gene>
<dbReference type="OrthoDB" id="3244423at2759"/>
<dbReference type="GO" id="GO:0031398">
    <property type="term" value="P:positive regulation of protein ubiquitination"/>
    <property type="evidence" value="ECO:0007669"/>
    <property type="project" value="TreeGrafter"/>
</dbReference>
<dbReference type="AlphaFoldDB" id="A0A0C3C9E7"/>
<name>A0A0C3C9E7_PILCF</name>
<dbReference type="InterPro" id="IPR036047">
    <property type="entry name" value="F-box-like_dom_sf"/>
</dbReference>
<dbReference type="SUPFAM" id="SSF52047">
    <property type="entry name" value="RNI-like"/>
    <property type="match status" value="1"/>
</dbReference>
<keyword evidence="1" id="KW-0175">Coiled coil</keyword>
<dbReference type="Pfam" id="PF12937">
    <property type="entry name" value="F-box-like"/>
    <property type="match status" value="1"/>
</dbReference>
<dbReference type="HOGENOM" id="CLU_020999_3_3_1"/>
<dbReference type="PANTHER" id="PTHR20933:SF3">
    <property type="entry name" value="F-BOX ONLY PROTEIN 33"/>
    <property type="match status" value="1"/>
</dbReference>
<evidence type="ECO:0000256" key="1">
    <source>
        <dbReference type="SAM" id="Coils"/>
    </source>
</evidence>
<keyword evidence="4" id="KW-1185">Reference proteome</keyword>
<feature type="domain" description="F-box" evidence="2">
    <location>
        <begin position="50"/>
        <end position="104"/>
    </location>
</feature>
<dbReference type="InterPro" id="IPR001810">
    <property type="entry name" value="F-box_dom"/>
</dbReference>
<dbReference type="PROSITE" id="PS50181">
    <property type="entry name" value="FBOX"/>
    <property type="match status" value="1"/>
</dbReference>
<protein>
    <recommendedName>
        <fullName evidence="2">F-box domain-containing protein</fullName>
    </recommendedName>
</protein>
<evidence type="ECO:0000259" key="2">
    <source>
        <dbReference type="PROSITE" id="PS50181"/>
    </source>
</evidence>
<dbReference type="Gene3D" id="1.20.1280.50">
    <property type="match status" value="1"/>
</dbReference>
<proteinExistence type="predicted"/>
<dbReference type="STRING" id="765440.A0A0C3C9E7"/>
<dbReference type="SUPFAM" id="SSF81383">
    <property type="entry name" value="F-box domain"/>
    <property type="match status" value="1"/>
</dbReference>
<dbReference type="Proteomes" id="UP000054166">
    <property type="component" value="Unassembled WGS sequence"/>
</dbReference>
<dbReference type="PANTHER" id="PTHR20933">
    <property type="entry name" value="F-BOX ONLY PROTEIN 33"/>
    <property type="match status" value="1"/>
</dbReference>
<reference evidence="3 4" key="1">
    <citation type="submission" date="2014-04" db="EMBL/GenBank/DDBJ databases">
        <authorList>
            <consortium name="DOE Joint Genome Institute"/>
            <person name="Kuo A."/>
            <person name="Tarkka M."/>
            <person name="Buscot F."/>
            <person name="Kohler A."/>
            <person name="Nagy L.G."/>
            <person name="Floudas D."/>
            <person name="Copeland A."/>
            <person name="Barry K.W."/>
            <person name="Cichocki N."/>
            <person name="Veneault-Fourrey C."/>
            <person name="LaButti K."/>
            <person name="Lindquist E.A."/>
            <person name="Lipzen A."/>
            <person name="Lundell T."/>
            <person name="Morin E."/>
            <person name="Murat C."/>
            <person name="Sun H."/>
            <person name="Tunlid A."/>
            <person name="Henrissat B."/>
            <person name="Grigoriev I.V."/>
            <person name="Hibbett D.S."/>
            <person name="Martin F."/>
            <person name="Nordberg H.P."/>
            <person name="Cantor M.N."/>
            <person name="Hua S.X."/>
        </authorList>
    </citation>
    <scope>NUCLEOTIDE SEQUENCE [LARGE SCALE GENOMIC DNA]</scope>
    <source>
        <strain evidence="3 4">F 1598</strain>
    </source>
</reference>
<reference evidence="4" key="2">
    <citation type="submission" date="2015-01" db="EMBL/GenBank/DDBJ databases">
        <title>Evolutionary Origins and Diversification of the Mycorrhizal Mutualists.</title>
        <authorList>
            <consortium name="DOE Joint Genome Institute"/>
            <consortium name="Mycorrhizal Genomics Consortium"/>
            <person name="Kohler A."/>
            <person name="Kuo A."/>
            <person name="Nagy L.G."/>
            <person name="Floudas D."/>
            <person name="Copeland A."/>
            <person name="Barry K.W."/>
            <person name="Cichocki N."/>
            <person name="Veneault-Fourrey C."/>
            <person name="LaButti K."/>
            <person name="Lindquist E.A."/>
            <person name="Lipzen A."/>
            <person name="Lundell T."/>
            <person name="Morin E."/>
            <person name="Murat C."/>
            <person name="Riley R."/>
            <person name="Ohm R."/>
            <person name="Sun H."/>
            <person name="Tunlid A."/>
            <person name="Henrissat B."/>
            <person name="Grigoriev I.V."/>
            <person name="Hibbett D.S."/>
            <person name="Martin F."/>
        </authorList>
    </citation>
    <scope>NUCLEOTIDE SEQUENCE [LARGE SCALE GENOMIC DNA]</scope>
    <source>
        <strain evidence="4">F 1598</strain>
    </source>
</reference>
<dbReference type="InParanoid" id="A0A0C3C9E7"/>
<dbReference type="EMBL" id="KN832982">
    <property type="protein sequence ID" value="KIM86327.1"/>
    <property type="molecule type" value="Genomic_DNA"/>
</dbReference>
<evidence type="ECO:0000313" key="3">
    <source>
        <dbReference type="EMBL" id="KIM86327.1"/>
    </source>
</evidence>